<organism evidence="6 7">
    <name type="scientific">Scytonema millei VB511283</name>
    <dbReference type="NCBI Taxonomy" id="1245923"/>
    <lineage>
        <taxon>Bacteria</taxon>
        <taxon>Bacillati</taxon>
        <taxon>Cyanobacteriota</taxon>
        <taxon>Cyanophyceae</taxon>
        <taxon>Nostocales</taxon>
        <taxon>Scytonemataceae</taxon>
        <taxon>Scytonema</taxon>
    </lineage>
</organism>
<evidence type="ECO:0000313" key="7">
    <source>
        <dbReference type="Proteomes" id="UP000031532"/>
    </source>
</evidence>
<dbReference type="AlphaFoldDB" id="A0A9X5I187"/>
<protein>
    <submittedName>
        <fullName evidence="6">Colanic acid biosynthesis glycosyltransferase WcaL</fullName>
    </submittedName>
</protein>
<dbReference type="PANTHER" id="PTHR12526">
    <property type="entry name" value="GLYCOSYLTRANSFERASE"/>
    <property type="match status" value="1"/>
</dbReference>
<name>A0A9X5I187_9CYAN</name>
<dbReference type="EMBL" id="JTJC03000001">
    <property type="protein sequence ID" value="NHC33223.1"/>
    <property type="molecule type" value="Genomic_DNA"/>
</dbReference>
<comment type="caution">
    <text evidence="6">The sequence shown here is derived from an EMBL/GenBank/DDBJ whole genome shotgun (WGS) entry which is preliminary data.</text>
</comment>
<dbReference type="SUPFAM" id="SSF53756">
    <property type="entry name" value="UDP-Glycosyltransferase/glycogen phosphorylase"/>
    <property type="match status" value="1"/>
</dbReference>
<keyword evidence="3" id="KW-0808">Transferase</keyword>
<evidence type="ECO:0000259" key="4">
    <source>
        <dbReference type="Pfam" id="PF00534"/>
    </source>
</evidence>
<dbReference type="InterPro" id="IPR028098">
    <property type="entry name" value="Glyco_trans_4-like_N"/>
</dbReference>
<keyword evidence="7" id="KW-1185">Reference proteome</keyword>
<dbReference type="RefSeq" id="WP_039714861.1">
    <property type="nucleotide sequence ID" value="NZ_JTJC03000001.1"/>
</dbReference>
<feature type="domain" description="Glycosyl transferase family 1" evidence="4">
    <location>
        <begin position="225"/>
        <end position="384"/>
    </location>
</feature>
<evidence type="ECO:0000313" key="6">
    <source>
        <dbReference type="EMBL" id="NHC33223.1"/>
    </source>
</evidence>
<dbReference type="InterPro" id="IPR001296">
    <property type="entry name" value="Glyco_trans_1"/>
</dbReference>
<evidence type="ECO:0000256" key="2">
    <source>
        <dbReference type="ARBA" id="ARBA00022676"/>
    </source>
</evidence>
<dbReference type="GO" id="GO:0016757">
    <property type="term" value="F:glycosyltransferase activity"/>
    <property type="evidence" value="ECO:0007669"/>
    <property type="project" value="UniProtKB-KW"/>
</dbReference>
<comment type="similarity">
    <text evidence="1">Belongs to the glycosyltransferase group 1 family. Glycosyltransferase 4 subfamily.</text>
</comment>
<evidence type="ECO:0000256" key="3">
    <source>
        <dbReference type="ARBA" id="ARBA00022679"/>
    </source>
</evidence>
<dbReference type="OrthoDB" id="73743at2"/>
<sequence length="410" mass="46542">MKIAFVVQEFPALSETFILNQISGLIDLGHEVDIYAVQPRSQDSKVHPDVEKYDLRSRTFYAAKMPDNRWQQWLKGLGLIATNFPKAPHAIARLLYSESVKQVSRLTLIYELTPWLRRSRSYDIIHCHFGMNGVKASVLKEIGAIQGRLITVFHGFDITIYLQQVGDRVYDRLLSTADLLMPISKLWQQKLIDLGGDEKKIVVHHMGIDCDQFTFKPRQYSDRAVRVITIARLVEKKGVEYGIRAVAKLAKDFPQIEYQIVGDGCSKDELQRLIQELKVTDKVKLLGWKQQQEITELLSQAHIYMAPSVTSRNGDREGIPVSLMEAMACGMPILSTMHSGIPELVEHGKSGFLVPERDADALAEKLSYLLENPEVWQEMGVAGRACVEQYYNIQRLNGQLVDIYQKLLGA</sequence>
<dbReference type="PANTHER" id="PTHR12526:SF640">
    <property type="entry name" value="COLANIC ACID BIOSYNTHESIS GLYCOSYLTRANSFERASE WCAL-RELATED"/>
    <property type="match status" value="1"/>
</dbReference>
<accession>A0A9X5I187</accession>
<dbReference type="Proteomes" id="UP000031532">
    <property type="component" value="Unassembled WGS sequence"/>
</dbReference>
<dbReference type="Gene3D" id="3.40.50.2000">
    <property type="entry name" value="Glycogen Phosphorylase B"/>
    <property type="match status" value="2"/>
</dbReference>
<feature type="domain" description="Glycosyltransferase subfamily 4-like N-terminal" evidence="5">
    <location>
        <begin position="15"/>
        <end position="212"/>
    </location>
</feature>
<evidence type="ECO:0000256" key="1">
    <source>
        <dbReference type="ARBA" id="ARBA00009481"/>
    </source>
</evidence>
<dbReference type="Pfam" id="PF00534">
    <property type="entry name" value="Glycos_transf_1"/>
    <property type="match status" value="1"/>
</dbReference>
<proteinExistence type="inferred from homology"/>
<dbReference type="Pfam" id="PF13439">
    <property type="entry name" value="Glyco_transf_4"/>
    <property type="match status" value="1"/>
</dbReference>
<evidence type="ECO:0000259" key="5">
    <source>
        <dbReference type="Pfam" id="PF13439"/>
    </source>
</evidence>
<gene>
    <name evidence="6" type="ORF">QH73_0000835</name>
</gene>
<keyword evidence="2" id="KW-0328">Glycosyltransferase</keyword>
<reference evidence="6 7" key="1">
    <citation type="journal article" date="2015" name="Genome Announc.">
        <title>Draft Genome Sequence of the Terrestrial Cyanobacterium Scytonema millei VB511283, Isolated from Eastern India.</title>
        <authorList>
            <person name="Sen D."/>
            <person name="Chandrababunaidu M.M."/>
            <person name="Singh D."/>
            <person name="Sanghi N."/>
            <person name="Ghorai A."/>
            <person name="Mishra G.P."/>
            <person name="Madduluri M."/>
            <person name="Adhikary S.P."/>
            <person name="Tripathy S."/>
        </authorList>
    </citation>
    <scope>NUCLEOTIDE SEQUENCE [LARGE SCALE GENOMIC DNA]</scope>
    <source>
        <strain evidence="6 7">VB511283</strain>
    </source>
</reference>